<dbReference type="SUPFAM" id="SSF56024">
    <property type="entry name" value="Phospholipase D/nuclease"/>
    <property type="match status" value="1"/>
</dbReference>
<dbReference type="InterPro" id="IPR001736">
    <property type="entry name" value="PLipase_D/transphosphatidylase"/>
</dbReference>
<dbReference type="InterPro" id="IPR025202">
    <property type="entry name" value="PLD-like_dom"/>
</dbReference>
<evidence type="ECO:0000256" key="3">
    <source>
        <dbReference type="ARBA" id="ARBA00023098"/>
    </source>
</evidence>
<dbReference type="PROSITE" id="PS50035">
    <property type="entry name" value="PLD"/>
    <property type="match status" value="1"/>
</dbReference>
<keyword evidence="2" id="KW-0442">Lipid degradation</keyword>
<dbReference type="SMART" id="SM00155">
    <property type="entry name" value="PLDc"/>
    <property type="match status" value="1"/>
</dbReference>
<proteinExistence type="predicted"/>
<name>A0A382MS72_9ZZZZ</name>
<evidence type="ECO:0000259" key="4">
    <source>
        <dbReference type="PROSITE" id="PS50035"/>
    </source>
</evidence>
<dbReference type="AlphaFoldDB" id="A0A382MS72"/>
<evidence type="ECO:0000256" key="2">
    <source>
        <dbReference type="ARBA" id="ARBA00022963"/>
    </source>
</evidence>
<dbReference type="InterPro" id="IPR051406">
    <property type="entry name" value="PLD_domain"/>
</dbReference>
<dbReference type="GO" id="GO:0016891">
    <property type="term" value="F:RNA endonuclease activity producing 5'-phosphomonoesters, hydrolytic mechanism"/>
    <property type="evidence" value="ECO:0007669"/>
    <property type="project" value="TreeGrafter"/>
</dbReference>
<feature type="non-terminal residue" evidence="5">
    <location>
        <position position="286"/>
    </location>
</feature>
<evidence type="ECO:0000313" key="5">
    <source>
        <dbReference type="EMBL" id="SVC51863.1"/>
    </source>
</evidence>
<dbReference type="Gene3D" id="3.30.870.10">
    <property type="entry name" value="Endonuclease Chain A"/>
    <property type="match status" value="1"/>
</dbReference>
<accession>A0A382MS72</accession>
<gene>
    <name evidence="5" type="ORF">METZ01_LOCUS304717</name>
</gene>
<sequence length="286" mass="32411">MKQNVGNHKKLIVYIVLVIIFSKVSYAENSIKLITNSPLNTNGPSENCNVEICTSLLELIKDSKKTIDFAIYGLRGQKEILNALIAAEKRGVIVRGIVDKTLKGYSYYTDTHLLPKNLKNVRDDHKSDIERAEYLSGITYNESQQCERPTNTKGPLQCFEGEGYASKEKIIFNGDIMHNKFFIVDGRYVWTGSANISDTGIGGYNANIVAYVDSLFLSKYYTIEFEQMYLNGDYHKNKKKLKKENISTFINENEILLFFSPQSRGVTKGIIPLIRQAEDSIDVSIF</sequence>
<dbReference type="GO" id="GO:0016042">
    <property type="term" value="P:lipid catabolic process"/>
    <property type="evidence" value="ECO:0007669"/>
    <property type="project" value="UniProtKB-KW"/>
</dbReference>
<dbReference type="Pfam" id="PF13091">
    <property type="entry name" value="PLDc_2"/>
    <property type="match status" value="1"/>
</dbReference>
<reference evidence="5" key="1">
    <citation type="submission" date="2018-05" db="EMBL/GenBank/DDBJ databases">
        <authorList>
            <person name="Lanie J.A."/>
            <person name="Ng W.-L."/>
            <person name="Kazmierczak K.M."/>
            <person name="Andrzejewski T.M."/>
            <person name="Davidsen T.M."/>
            <person name="Wayne K.J."/>
            <person name="Tettelin H."/>
            <person name="Glass J.I."/>
            <person name="Rusch D."/>
            <person name="Podicherti R."/>
            <person name="Tsui H.-C.T."/>
            <person name="Winkler M.E."/>
        </authorList>
    </citation>
    <scope>NUCLEOTIDE SEQUENCE</scope>
</reference>
<evidence type="ECO:0000256" key="1">
    <source>
        <dbReference type="ARBA" id="ARBA00022801"/>
    </source>
</evidence>
<feature type="domain" description="PLD phosphodiesterase" evidence="4">
    <location>
        <begin position="173"/>
        <end position="200"/>
    </location>
</feature>
<organism evidence="5">
    <name type="scientific">marine metagenome</name>
    <dbReference type="NCBI Taxonomy" id="408172"/>
    <lineage>
        <taxon>unclassified sequences</taxon>
        <taxon>metagenomes</taxon>
        <taxon>ecological metagenomes</taxon>
    </lineage>
</organism>
<dbReference type="PANTHER" id="PTHR43856:SF1">
    <property type="entry name" value="MITOCHONDRIAL CARDIOLIPIN HYDROLASE"/>
    <property type="match status" value="1"/>
</dbReference>
<dbReference type="EMBL" id="UINC01095627">
    <property type="protein sequence ID" value="SVC51863.1"/>
    <property type="molecule type" value="Genomic_DNA"/>
</dbReference>
<protein>
    <recommendedName>
        <fullName evidence="4">PLD phosphodiesterase domain-containing protein</fullName>
    </recommendedName>
</protein>
<keyword evidence="3" id="KW-0443">Lipid metabolism</keyword>
<dbReference type="PANTHER" id="PTHR43856">
    <property type="entry name" value="CARDIOLIPIN HYDROLASE"/>
    <property type="match status" value="1"/>
</dbReference>
<keyword evidence="1" id="KW-0378">Hydrolase</keyword>